<evidence type="ECO:0000313" key="2">
    <source>
        <dbReference type="EMBL" id="EPX75860.1"/>
    </source>
</evidence>
<proteinExistence type="predicted"/>
<feature type="compositionally biased region" description="Basic and acidic residues" evidence="1">
    <location>
        <begin position="45"/>
        <end position="65"/>
    </location>
</feature>
<organism evidence="2 3">
    <name type="scientific">Salipiger mucosus DSM 16094</name>
    <dbReference type="NCBI Taxonomy" id="1123237"/>
    <lineage>
        <taxon>Bacteria</taxon>
        <taxon>Pseudomonadati</taxon>
        <taxon>Pseudomonadota</taxon>
        <taxon>Alphaproteobacteria</taxon>
        <taxon>Rhodobacterales</taxon>
        <taxon>Roseobacteraceae</taxon>
        <taxon>Salipiger</taxon>
    </lineage>
</organism>
<keyword evidence="3" id="KW-1185">Reference proteome</keyword>
<dbReference type="Proteomes" id="UP000015347">
    <property type="component" value="Unassembled WGS sequence"/>
</dbReference>
<evidence type="ECO:0000313" key="3">
    <source>
        <dbReference type="Proteomes" id="UP000015347"/>
    </source>
</evidence>
<sequence length="65" mass="7229">MHFHAPLLLAIYVAFDGAIFASSFRAIVDITSRPTLGISKQKHAPPQDEAFREDEHSVEHTPEKG</sequence>
<accession>S9RCK4</accession>
<reference evidence="3" key="1">
    <citation type="journal article" date="2014" name="Stand. Genomic Sci.">
        <title>Genome sequence of the exopolysaccharide-producing Salipiger mucosus type strain (DSM 16094(T)), a moderately halophilic member of the Roseobacter clade.</title>
        <authorList>
            <person name="Riedel T."/>
            <person name="Spring S."/>
            <person name="Fiebig A."/>
            <person name="Petersen J."/>
            <person name="Kyrpides N.C."/>
            <person name="Goker M."/>
            <person name="Klenk H.P."/>
        </authorList>
    </citation>
    <scope>NUCLEOTIDE SEQUENCE [LARGE SCALE GENOMIC DNA]</scope>
    <source>
        <strain evidence="3">DSM 16094</strain>
    </source>
</reference>
<dbReference type="EMBL" id="APVH01000066">
    <property type="protein sequence ID" value="EPX75860.1"/>
    <property type="molecule type" value="Genomic_DNA"/>
</dbReference>
<protein>
    <submittedName>
        <fullName evidence="2">Uncharacterized protein</fullName>
    </submittedName>
</protein>
<comment type="caution">
    <text evidence="2">The sequence shown here is derived from an EMBL/GenBank/DDBJ whole genome shotgun (WGS) entry which is preliminary data.</text>
</comment>
<dbReference type="AlphaFoldDB" id="S9RCK4"/>
<evidence type="ECO:0000256" key="1">
    <source>
        <dbReference type="SAM" id="MobiDB-lite"/>
    </source>
</evidence>
<dbReference type="STRING" id="1123237.Salmuc_03147"/>
<feature type="region of interest" description="Disordered" evidence="1">
    <location>
        <begin position="36"/>
        <end position="65"/>
    </location>
</feature>
<name>S9RCK4_9RHOB</name>
<dbReference type="HOGENOM" id="CLU_2847323_0_0_5"/>
<gene>
    <name evidence="2" type="ORF">Salmuc_03147</name>
</gene>